<feature type="region of interest" description="Disordered" evidence="1">
    <location>
        <begin position="660"/>
        <end position="683"/>
    </location>
</feature>
<dbReference type="GO" id="GO:0043565">
    <property type="term" value="F:sequence-specific DNA binding"/>
    <property type="evidence" value="ECO:0007669"/>
    <property type="project" value="TreeGrafter"/>
</dbReference>
<dbReference type="PANTHER" id="PTHR31713">
    <property type="entry name" value="OS02G0177800 PROTEIN"/>
    <property type="match status" value="1"/>
</dbReference>
<gene>
    <name evidence="3" type="ORF">BQ4739_LOCUS16940</name>
    <name evidence="2" type="ORF">BQ4739_LOCUS3463</name>
</gene>
<dbReference type="STRING" id="3088.A0A383VET4"/>
<feature type="region of interest" description="Disordered" evidence="1">
    <location>
        <begin position="518"/>
        <end position="561"/>
    </location>
</feature>
<feature type="region of interest" description="Disordered" evidence="1">
    <location>
        <begin position="853"/>
        <end position="876"/>
    </location>
</feature>
<dbReference type="Proteomes" id="UP000256970">
    <property type="component" value="Unassembled WGS sequence"/>
</dbReference>
<evidence type="ECO:0000313" key="3">
    <source>
        <dbReference type="EMBL" id="SZX76559.1"/>
    </source>
</evidence>
<keyword evidence="4" id="KW-1185">Reference proteome</keyword>
<name>A0A383VET4_TETOB</name>
<feature type="region of interest" description="Disordered" evidence="1">
    <location>
        <begin position="628"/>
        <end position="648"/>
    </location>
</feature>
<reference evidence="2 4" key="1">
    <citation type="submission" date="2016-10" db="EMBL/GenBank/DDBJ databases">
        <authorList>
            <person name="Cai Z."/>
        </authorList>
    </citation>
    <scope>NUCLEOTIDE SEQUENCE [LARGE SCALE GENOMIC DNA]</scope>
</reference>
<feature type="compositionally biased region" description="Low complexity" evidence="1">
    <location>
        <begin position="634"/>
        <end position="648"/>
    </location>
</feature>
<feature type="compositionally biased region" description="Low complexity" evidence="1">
    <location>
        <begin position="660"/>
        <end position="680"/>
    </location>
</feature>
<dbReference type="GO" id="GO:0005516">
    <property type="term" value="F:calmodulin binding"/>
    <property type="evidence" value="ECO:0007669"/>
    <property type="project" value="InterPro"/>
</dbReference>
<dbReference type="AlphaFoldDB" id="A0A383VET4"/>
<dbReference type="EMBL" id="FNXT01000269">
    <property type="protein sequence ID" value="SZX62886.1"/>
    <property type="molecule type" value="Genomic_DNA"/>
</dbReference>
<dbReference type="GO" id="GO:0080142">
    <property type="term" value="P:regulation of salicylic acid biosynthetic process"/>
    <property type="evidence" value="ECO:0007669"/>
    <property type="project" value="TreeGrafter"/>
</dbReference>
<dbReference type="GO" id="GO:0003700">
    <property type="term" value="F:DNA-binding transcription factor activity"/>
    <property type="evidence" value="ECO:0007669"/>
    <property type="project" value="TreeGrafter"/>
</dbReference>
<dbReference type="EMBL" id="FNXT01001260">
    <property type="protein sequence ID" value="SZX76559.1"/>
    <property type="molecule type" value="Genomic_DNA"/>
</dbReference>
<evidence type="ECO:0000256" key="1">
    <source>
        <dbReference type="SAM" id="MobiDB-lite"/>
    </source>
</evidence>
<organism evidence="2 4">
    <name type="scientific">Tetradesmus obliquus</name>
    <name type="common">Green alga</name>
    <name type="synonym">Acutodesmus obliquus</name>
    <dbReference type="NCBI Taxonomy" id="3088"/>
    <lineage>
        <taxon>Eukaryota</taxon>
        <taxon>Viridiplantae</taxon>
        <taxon>Chlorophyta</taxon>
        <taxon>core chlorophytes</taxon>
        <taxon>Chlorophyceae</taxon>
        <taxon>CS clade</taxon>
        <taxon>Sphaeropleales</taxon>
        <taxon>Scenedesmaceae</taxon>
        <taxon>Tetradesmus</taxon>
    </lineage>
</organism>
<evidence type="ECO:0000313" key="2">
    <source>
        <dbReference type="EMBL" id="SZX62886.1"/>
    </source>
</evidence>
<sequence length="995" mass="106469">MQGGGTQNGLRGQALEDHVLDRIKHFAVVFAQELVPGITQQQLDLAFSRALYSISAQDTSGHAQLELKFNHNCRFLGCVSQDCMLCKNNPHKTCGGDDNFDEAYADNQVLRARCEAEIFVDLINQVSGEVYSAPGVEVQLSVIDGDAYNSTAPDPLATIMELHTSDEGVPLLQCYGTNRAIHVGTVVVALQNGRAKLPEVFVTDKNDTFHFGDGATTGHFRLLALAMRRDELGNPVPVEGVAPAVSNTFVVKTQRALNDYRKSAYPHYRDELTRLRYIGAITAARLKDARAWLGRDVPLECVDSVQSLKQLLEYVDTNRQVEDKLLALLNMRGRHRHKWDFLRAVLADKVVYDDNAFRVWYAPGSNGCGLLYATKQAQVQNMDKPAGVAQRVTRPDGTAVVQVMMLSDIHQHPQLLEWRRQAEAAWREPSHPGWQVLQEEIDYVTNWPVTALRTASQGLLAAPASTAALSTAPVSTAGMQQGSAAPGELAIQQRLVQAVAAAAAGPAASAAPQAALAAVPEDAAEQHSSLPQQQVLQQQQQGGGYPSMAGAGLQEANGFGPGAMQQQLDQLQQLRMQSETMQSSAAAAAAAAMMRSQSEAMALRTQSEAMLGSHSAAMALRTHSEQVPNSLHGQQQQQQQQQQAMAMGLARLQAHMQQAQAAAQQQLPQQTNHQQQQQQQLHDEDELLPPIAEEAAGSVFMMQHHMDAVELALRDALQRGITPQQQQQQQQQQHAAQELMGLSGGAGGAAVGQMVFGGAAASDVDGSVSTEGGKAAGVGKRGRTAGELQAVADPESQGVLFMTASRERHKPVARGAAADTVGEAARPITDFTSLTAEDVERLQGLYNQARGDALAERDNEPAEPLPEDDDVLGGGMNLTSTFSSALKLGETDSLEAALLSKGLHQERSLNHTSDSFKRFMAHLGCDEAGGLATGLSGNALEGMLDGNAAGFNPQDFLAGNSRGRGGAMDAAAAAAIAAIDAEAQQQRGKQLQSSK</sequence>
<protein>
    <submittedName>
        <fullName evidence="2">Uncharacterized protein</fullName>
    </submittedName>
</protein>
<evidence type="ECO:0000313" key="4">
    <source>
        <dbReference type="Proteomes" id="UP000256970"/>
    </source>
</evidence>
<dbReference type="InterPro" id="IPR012416">
    <property type="entry name" value="CBP60"/>
</dbReference>
<accession>A0A383VET4</accession>
<dbReference type="GO" id="GO:0005634">
    <property type="term" value="C:nucleus"/>
    <property type="evidence" value="ECO:0007669"/>
    <property type="project" value="TreeGrafter"/>
</dbReference>
<dbReference type="PANTHER" id="PTHR31713:SF96">
    <property type="entry name" value="OS02G0562300 PROTEIN"/>
    <property type="match status" value="1"/>
</dbReference>
<proteinExistence type="predicted"/>